<keyword evidence="2" id="KW-1185">Reference proteome</keyword>
<name>A0ACD5XIT4_AVESA</name>
<dbReference type="Proteomes" id="UP001732700">
    <property type="component" value="Chromosome 4D"/>
</dbReference>
<evidence type="ECO:0000313" key="1">
    <source>
        <dbReference type="EnsemblPlants" id="AVESA.00010b.r2.4DG0780100.1.CDS"/>
    </source>
</evidence>
<protein>
    <submittedName>
        <fullName evidence="1">Uncharacterized protein</fullName>
    </submittedName>
</protein>
<proteinExistence type="predicted"/>
<organism evidence="1 2">
    <name type="scientific">Avena sativa</name>
    <name type="common">Oat</name>
    <dbReference type="NCBI Taxonomy" id="4498"/>
    <lineage>
        <taxon>Eukaryota</taxon>
        <taxon>Viridiplantae</taxon>
        <taxon>Streptophyta</taxon>
        <taxon>Embryophyta</taxon>
        <taxon>Tracheophyta</taxon>
        <taxon>Spermatophyta</taxon>
        <taxon>Magnoliopsida</taxon>
        <taxon>Liliopsida</taxon>
        <taxon>Poales</taxon>
        <taxon>Poaceae</taxon>
        <taxon>BOP clade</taxon>
        <taxon>Pooideae</taxon>
        <taxon>Poodae</taxon>
        <taxon>Poeae</taxon>
        <taxon>Poeae Chloroplast Group 1 (Aveneae type)</taxon>
        <taxon>Aveninae</taxon>
        <taxon>Avena</taxon>
    </lineage>
</organism>
<reference evidence="1" key="2">
    <citation type="submission" date="2025-09" db="UniProtKB">
        <authorList>
            <consortium name="EnsemblPlants"/>
        </authorList>
    </citation>
    <scope>IDENTIFICATION</scope>
</reference>
<reference evidence="1" key="1">
    <citation type="submission" date="2021-05" db="EMBL/GenBank/DDBJ databases">
        <authorList>
            <person name="Scholz U."/>
            <person name="Mascher M."/>
            <person name="Fiebig A."/>
        </authorList>
    </citation>
    <scope>NUCLEOTIDE SEQUENCE [LARGE SCALE GENOMIC DNA]</scope>
</reference>
<sequence length="310" mass="32422">MASLLLKGVHKRLGLPSINISCSSADATSVVSSTSPRGGSSRVIDRHSPRLRDPHRTSTSSKPPRPSFGSGGGDTKDDSSASSPNSNLQHGHGSKKKKKSGTGQAAGNGRRSSEKRLVSPATSSRFLLNSSRMQSDDLAVDILELPPPPPPPSFIDVLPGKDAALPAWPVHFPDEKPSSMQLAESSSSSGSSSASSSSEITPVASSNKDGHDQEEVLKKSSSTRRTQAGQVVVLRVSLHCKGCAGKVKKHIAKMEGVTSFDIDIPTKKVTVVGDVTPLGVLNTVSKVRPAQFWPDPPAPGAFPPRASASF</sequence>
<dbReference type="EnsemblPlants" id="AVESA.00010b.r2.4DG0780100.1">
    <property type="protein sequence ID" value="AVESA.00010b.r2.4DG0780100.1.CDS"/>
    <property type="gene ID" value="AVESA.00010b.r2.4DG0780100"/>
</dbReference>
<evidence type="ECO:0000313" key="2">
    <source>
        <dbReference type="Proteomes" id="UP001732700"/>
    </source>
</evidence>
<accession>A0ACD5XIT4</accession>